<protein>
    <recommendedName>
        <fullName evidence="2">YbaK/aminoacyl-tRNA synthetase-associated domain-containing protein</fullName>
    </recommendedName>
</protein>
<feature type="domain" description="YbaK/aminoacyl-tRNA synthetase-associated" evidence="2">
    <location>
        <begin position="11"/>
        <end position="111"/>
    </location>
</feature>
<dbReference type="Gene3D" id="3.90.960.10">
    <property type="entry name" value="YbaK/aminoacyl-tRNA synthetase-associated domain"/>
    <property type="match status" value="1"/>
</dbReference>
<organism evidence="3 4">
    <name type="scientific">Candidatus Buchananbacteria bacterium RIFCSPHIGHO2_01_FULL_39_14</name>
    <dbReference type="NCBI Taxonomy" id="1797532"/>
    <lineage>
        <taxon>Bacteria</taxon>
        <taxon>Candidatus Buchananiibacteriota</taxon>
    </lineage>
</organism>
<dbReference type="PANTHER" id="PTHR31423">
    <property type="entry name" value="YBAK DOMAIN-CONTAINING PROTEIN"/>
    <property type="match status" value="1"/>
</dbReference>
<evidence type="ECO:0000256" key="1">
    <source>
        <dbReference type="ARBA" id="ARBA00010201"/>
    </source>
</evidence>
<name>A0A1G1XWF0_9BACT</name>
<comment type="similarity">
    <text evidence="1">Belongs to the PRORSD1 family.</text>
</comment>
<dbReference type="SUPFAM" id="SSF55826">
    <property type="entry name" value="YbaK/ProRS associated domain"/>
    <property type="match status" value="1"/>
</dbReference>
<dbReference type="EMBL" id="MHIB01000017">
    <property type="protein sequence ID" value="OGY44322.1"/>
    <property type="molecule type" value="Genomic_DNA"/>
</dbReference>
<accession>A0A1G1XWF0</accession>
<proteinExistence type="inferred from homology"/>
<dbReference type="Pfam" id="PF04073">
    <property type="entry name" value="tRNA_edit"/>
    <property type="match status" value="1"/>
</dbReference>
<gene>
    <name evidence="3" type="ORF">A2729_06080</name>
</gene>
<evidence type="ECO:0000259" key="2">
    <source>
        <dbReference type="Pfam" id="PF04073"/>
    </source>
</evidence>
<dbReference type="InterPro" id="IPR036754">
    <property type="entry name" value="YbaK/aa-tRNA-synt-asso_dom_sf"/>
</dbReference>
<dbReference type="InterPro" id="IPR007214">
    <property type="entry name" value="YbaK/aa-tRNA-synth-assoc-dom"/>
</dbReference>
<evidence type="ECO:0000313" key="3">
    <source>
        <dbReference type="EMBL" id="OGY44322.1"/>
    </source>
</evidence>
<dbReference type="Proteomes" id="UP000178930">
    <property type="component" value="Unassembled WGS sequence"/>
</dbReference>
<sequence length="124" mass="14006">MPCPPKLYSLLRNKKKTNYYLIIVLADKTVDLKKLAGELLEDKLSFGSVDDLKKYLSLTLGSVSPFGLINDTGKKIKVIVDKNFFNYDKIGFHPNDNTATLVITIDDLKKFLNWCGHSALIKEI</sequence>
<dbReference type="PANTHER" id="PTHR31423:SF3">
    <property type="entry name" value="PROLYL-TRNA SYNTHETASE ASSOCIATED DOMAIN-CONTAINING PROTEIN 1-RELATED"/>
    <property type="match status" value="1"/>
</dbReference>
<dbReference type="InterPro" id="IPR040285">
    <property type="entry name" value="ProX/PRXD1"/>
</dbReference>
<comment type="caution">
    <text evidence="3">The sequence shown here is derived from an EMBL/GenBank/DDBJ whole genome shotgun (WGS) entry which is preliminary data.</text>
</comment>
<reference evidence="3 4" key="1">
    <citation type="journal article" date="2016" name="Nat. Commun.">
        <title>Thousands of microbial genomes shed light on interconnected biogeochemical processes in an aquifer system.</title>
        <authorList>
            <person name="Anantharaman K."/>
            <person name="Brown C.T."/>
            <person name="Hug L.A."/>
            <person name="Sharon I."/>
            <person name="Castelle C.J."/>
            <person name="Probst A.J."/>
            <person name="Thomas B.C."/>
            <person name="Singh A."/>
            <person name="Wilkins M.J."/>
            <person name="Karaoz U."/>
            <person name="Brodie E.L."/>
            <person name="Williams K.H."/>
            <person name="Hubbard S.S."/>
            <person name="Banfield J.F."/>
        </authorList>
    </citation>
    <scope>NUCLEOTIDE SEQUENCE [LARGE SCALE GENOMIC DNA]</scope>
</reference>
<dbReference type="GO" id="GO:0002161">
    <property type="term" value="F:aminoacyl-tRNA deacylase activity"/>
    <property type="evidence" value="ECO:0007669"/>
    <property type="project" value="InterPro"/>
</dbReference>
<dbReference type="AlphaFoldDB" id="A0A1G1XWF0"/>
<evidence type="ECO:0000313" key="4">
    <source>
        <dbReference type="Proteomes" id="UP000178930"/>
    </source>
</evidence>